<evidence type="ECO:0000259" key="2">
    <source>
        <dbReference type="PROSITE" id="PS50075"/>
    </source>
</evidence>
<dbReference type="Gene3D" id="3.40.50.12780">
    <property type="entry name" value="N-terminal domain of ligase-like"/>
    <property type="match status" value="1"/>
</dbReference>
<dbReference type="PANTHER" id="PTHR43272:SF52">
    <property type="entry name" value="AMP-DEPENDENT SYNTHETASE_LIGASE DOMAIN-CONTAINING PROTEIN"/>
    <property type="match status" value="1"/>
</dbReference>
<name>A0A0E9M0F8_9BACT</name>
<dbReference type="EMBL" id="BAZW01000044">
    <property type="protein sequence ID" value="GAO31317.1"/>
    <property type="molecule type" value="Genomic_DNA"/>
</dbReference>
<dbReference type="SMART" id="SM00563">
    <property type="entry name" value="PlsC"/>
    <property type="match status" value="1"/>
</dbReference>
<dbReference type="InterPro" id="IPR036736">
    <property type="entry name" value="ACP-like_sf"/>
</dbReference>
<dbReference type="InterPro" id="IPR020845">
    <property type="entry name" value="AMP-binding_CS"/>
</dbReference>
<dbReference type="GO" id="GO:0016020">
    <property type="term" value="C:membrane"/>
    <property type="evidence" value="ECO:0007669"/>
    <property type="project" value="TreeGrafter"/>
</dbReference>
<dbReference type="InterPro" id="IPR002123">
    <property type="entry name" value="Plipid/glycerol_acylTrfase"/>
</dbReference>
<keyword evidence="3" id="KW-0436">Ligase</keyword>
<gene>
    <name evidence="3" type="ORF">JCM15548_13667</name>
</gene>
<accession>A0A0E9M0F8</accession>
<dbReference type="RefSeq" id="WP_062127323.1">
    <property type="nucleotide sequence ID" value="NZ_BAZW01000044.1"/>
</dbReference>
<dbReference type="Pfam" id="PF23562">
    <property type="entry name" value="AMP-binding_C_3"/>
    <property type="match status" value="1"/>
</dbReference>
<dbReference type="Pfam" id="PF00501">
    <property type="entry name" value="AMP-binding"/>
    <property type="match status" value="1"/>
</dbReference>
<keyword evidence="4" id="KW-1185">Reference proteome</keyword>
<comment type="catalytic activity">
    <reaction evidence="1">
        <text>a long-chain fatty acid + ATP + CoA = a long-chain fatty acyl-CoA + AMP + diphosphate</text>
        <dbReference type="Rhea" id="RHEA:15421"/>
        <dbReference type="ChEBI" id="CHEBI:30616"/>
        <dbReference type="ChEBI" id="CHEBI:33019"/>
        <dbReference type="ChEBI" id="CHEBI:57287"/>
        <dbReference type="ChEBI" id="CHEBI:57560"/>
        <dbReference type="ChEBI" id="CHEBI:83139"/>
        <dbReference type="ChEBI" id="CHEBI:456215"/>
        <dbReference type="EC" id="6.2.1.3"/>
    </reaction>
    <physiologicalReaction direction="left-to-right" evidence="1">
        <dbReference type="Rhea" id="RHEA:15422"/>
    </physiologicalReaction>
</comment>
<evidence type="ECO:0000313" key="3">
    <source>
        <dbReference type="EMBL" id="GAO31317.1"/>
    </source>
</evidence>
<dbReference type="CDD" id="cd07989">
    <property type="entry name" value="LPLAT_AGPAT-like"/>
    <property type="match status" value="1"/>
</dbReference>
<dbReference type="Pfam" id="PF00550">
    <property type="entry name" value="PP-binding"/>
    <property type="match status" value="1"/>
</dbReference>
<comment type="caution">
    <text evidence="3">The sequence shown here is derived from an EMBL/GenBank/DDBJ whole genome shotgun (WGS) entry which is preliminary data.</text>
</comment>
<dbReference type="Gene3D" id="1.10.1200.10">
    <property type="entry name" value="ACP-like"/>
    <property type="match status" value="1"/>
</dbReference>
<dbReference type="Proteomes" id="UP000032900">
    <property type="component" value="Unassembled WGS sequence"/>
</dbReference>
<dbReference type="PANTHER" id="PTHR43272">
    <property type="entry name" value="LONG-CHAIN-FATTY-ACID--COA LIGASE"/>
    <property type="match status" value="1"/>
</dbReference>
<feature type="domain" description="Carrier" evidence="2">
    <location>
        <begin position="517"/>
        <end position="593"/>
    </location>
</feature>
<dbReference type="Pfam" id="PF01553">
    <property type="entry name" value="Acyltransferase"/>
    <property type="match status" value="1"/>
</dbReference>
<proteinExistence type="predicted"/>
<protein>
    <submittedName>
        <fullName evidence="3">Long-chain-fatty-acid-CoA ligase</fullName>
    </submittedName>
</protein>
<dbReference type="InterPro" id="IPR045851">
    <property type="entry name" value="AMP-bd_C_sf"/>
</dbReference>
<dbReference type="SUPFAM" id="SSF69593">
    <property type="entry name" value="Glycerol-3-phosphate (1)-acyltransferase"/>
    <property type="match status" value="1"/>
</dbReference>
<dbReference type="STRING" id="1236989.JCM15548_13667"/>
<dbReference type="GO" id="GO:0016746">
    <property type="term" value="F:acyltransferase activity"/>
    <property type="evidence" value="ECO:0007669"/>
    <property type="project" value="InterPro"/>
</dbReference>
<organism evidence="3 4">
    <name type="scientific">Geofilum rubicundum JCM 15548</name>
    <dbReference type="NCBI Taxonomy" id="1236989"/>
    <lineage>
        <taxon>Bacteria</taxon>
        <taxon>Pseudomonadati</taxon>
        <taxon>Bacteroidota</taxon>
        <taxon>Bacteroidia</taxon>
        <taxon>Marinilabiliales</taxon>
        <taxon>Marinilabiliaceae</taxon>
        <taxon>Geofilum</taxon>
    </lineage>
</organism>
<dbReference type="SUPFAM" id="SSF47336">
    <property type="entry name" value="ACP-like"/>
    <property type="match status" value="1"/>
</dbReference>
<dbReference type="PROSITE" id="PS00455">
    <property type="entry name" value="AMP_BINDING"/>
    <property type="match status" value="1"/>
</dbReference>
<sequence length="821" mass="91627">MLKNQGDKVAISFGNDRITYGNLLAKIDKFADLHALDKGQRAVIFSENRPGWFYAFYSIWKKSGTAIPVDFMATASEVAYILKDSTPSVVFVSAAKKADMEEAIAQAEILTQLIVIDEYDQFEPQLVSKEDFPQPNEADTAVIIYTSGTTGSPKGVMLSYANLIANVTGVSKLIPIYSENSRVMVLLPLHHIFPLVGTMIAPLNVGGMVAISPSMTSEDIMGTLQANQITIVIGVPRLYAAIRKGVVDKINKSGVAKKLFALAKKVNSPKFSRLVFGTVHRKFGGAVRSLVSGGAALDPEVGNDFKTLGFEVLEGFGMTEAAPMITFTRPGRVRIGSPGEALPGTTIRIVDGEITASGPNIMQGYFNRPEETAEVIKDGWLYTGDLGYLDEDGYLYITGRKKEIIVLSNGKNINPTELEEKILASPLVKDAGVFFHEEQLNAVILPEDHEMLASEIKDTIRTQLIEPLNNSVSSYKRIMQFHITNEELPRTRLGKLQRFKLVDFTISTEQEDTDDTEVETSEEFQIIADFISVEKGKKVKPGHHLEFDLAMDSLDRVGLQVYIHQNFGIEIEAAQLSQFSTVEHLAAYVAEKKTKMEDGKIDWTDILRERVHIKLPVSWYPTRLIMRLSKVGFKIYFRYRSKGLENIPEGPCIIAPNHQSFFDGLFVTSLLRTRQISQTFFYAKAQHVKLPIVKFLARRNNVIVVDLNKNLKESIQKLAEVLRHQKNLIIFPEGTRSTTGSIGQFKKTFAILSRELNIPVVPVSIKGAIEALPKGSIFPRPWKKVQVEFLQPVYPENNTYEQITNAVRNRIVETMDNKATS</sequence>
<dbReference type="InterPro" id="IPR009081">
    <property type="entry name" value="PP-bd_ACP"/>
</dbReference>
<dbReference type="PROSITE" id="PS50075">
    <property type="entry name" value="CARRIER"/>
    <property type="match status" value="1"/>
</dbReference>
<evidence type="ECO:0000256" key="1">
    <source>
        <dbReference type="ARBA" id="ARBA00024484"/>
    </source>
</evidence>
<reference evidence="3 4" key="1">
    <citation type="journal article" date="2015" name="Microbes Environ.">
        <title>Distribution and evolution of nitrogen fixation genes in the phylum bacteroidetes.</title>
        <authorList>
            <person name="Inoue J."/>
            <person name="Oshima K."/>
            <person name="Suda W."/>
            <person name="Sakamoto M."/>
            <person name="Iino T."/>
            <person name="Noda S."/>
            <person name="Hongoh Y."/>
            <person name="Hattori M."/>
            <person name="Ohkuma M."/>
        </authorList>
    </citation>
    <scope>NUCLEOTIDE SEQUENCE [LARGE SCALE GENOMIC DNA]</scope>
    <source>
        <strain evidence="3">JCM 15548</strain>
    </source>
</reference>
<dbReference type="SUPFAM" id="SSF56801">
    <property type="entry name" value="Acetyl-CoA synthetase-like"/>
    <property type="match status" value="1"/>
</dbReference>
<dbReference type="InterPro" id="IPR042099">
    <property type="entry name" value="ANL_N_sf"/>
</dbReference>
<dbReference type="OrthoDB" id="9778383at2"/>
<dbReference type="AlphaFoldDB" id="A0A0E9M0F8"/>
<dbReference type="Gene3D" id="3.30.300.30">
    <property type="match status" value="1"/>
</dbReference>
<dbReference type="GO" id="GO:0004467">
    <property type="term" value="F:long-chain fatty acid-CoA ligase activity"/>
    <property type="evidence" value="ECO:0007669"/>
    <property type="project" value="UniProtKB-EC"/>
</dbReference>
<evidence type="ECO:0000313" key="4">
    <source>
        <dbReference type="Proteomes" id="UP000032900"/>
    </source>
</evidence>
<dbReference type="InterPro" id="IPR000873">
    <property type="entry name" value="AMP-dep_synth/lig_dom"/>
</dbReference>